<dbReference type="Proteomes" id="UP000299102">
    <property type="component" value="Unassembled WGS sequence"/>
</dbReference>
<accession>A0A4C1VK45</accession>
<name>A0A4C1VK45_EUMVA</name>
<proteinExistence type="predicted"/>
<dbReference type="AlphaFoldDB" id="A0A4C1VK45"/>
<protein>
    <submittedName>
        <fullName evidence="2">Uncharacterized protein</fullName>
    </submittedName>
</protein>
<evidence type="ECO:0000313" key="2">
    <source>
        <dbReference type="EMBL" id="GBP38772.1"/>
    </source>
</evidence>
<feature type="region of interest" description="Disordered" evidence="1">
    <location>
        <begin position="94"/>
        <end position="142"/>
    </location>
</feature>
<organism evidence="2 3">
    <name type="scientific">Eumeta variegata</name>
    <name type="common">Bagworm moth</name>
    <name type="synonym">Eumeta japonica</name>
    <dbReference type="NCBI Taxonomy" id="151549"/>
    <lineage>
        <taxon>Eukaryota</taxon>
        <taxon>Metazoa</taxon>
        <taxon>Ecdysozoa</taxon>
        <taxon>Arthropoda</taxon>
        <taxon>Hexapoda</taxon>
        <taxon>Insecta</taxon>
        <taxon>Pterygota</taxon>
        <taxon>Neoptera</taxon>
        <taxon>Endopterygota</taxon>
        <taxon>Lepidoptera</taxon>
        <taxon>Glossata</taxon>
        <taxon>Ditrysia</taxon>
        <taxon>Tineoidea</taxon>
        <taxon>Psychidae</taxon>
        <taxon>Oiketicinae</taxon>
        <taxon>Eumeta</taxon>
    </lineage>
</organism>
<evidence type="ECO:0000256" key="1">
    <source>
        <dbReference type="SAM" id="MobiDB-lite"/>
    </source>
</evidence>
<dbReference type="EMBL" id="BGZK01000354">
    <property type="protein sequence ID" value="GBP38772.1"/>
    <property type="molecule type" value="Genomic_DNA"/>
</dbReference>
<keyword evidence="3" id="KW-1185">Reference proteome</keyword>
<comment type="caution">
    <text evidence="2">The sequence shown here is derived from an EMBL/GenBank/DDBJ whole genome shotgun (WGS) entry which is preliminary data.</text>
</comment>
<reference evidence="2 3" key="1">
    <citation type="journal article" date="2019" name="Commun. Biol.">
        <title>The bagworm genome reveals a unique fibroin gene that provides high tensile strength.</title>
        <authorList>
            <person name="Kono N."/>
            <person name="Nakamura H."/>
            <person name="Ohtoshi R."/>
            <person name="Tomita M."/>
            <person name="Numata K."/>
            <person name="Arakawa K."/>
        </authorList>
    </citation>
    <scope>NUCLEOTIDE SEQUENCE [LARGE SCALE GENOMIC DNA]</scope>
</reference>
<gene>
    <name evidence="2" type="ORF">EVAR_33520_1</name>
</gene>
<sequence>MEISGSLGQLDYSNSFKEFIRGKRACKPLENKWLPPPVEICNLRGVTHGYAEKTENGCADKFLRNAQFAEKVSTDYGRFPFHLLKYTRTMNRPASLADGKRDPPRQALFTSRPESSIGGGGASDTRQSAGGARPDTIVPVDKRPRASAGGVAALTFNHALQFSTLCVLFARRRGRVDGFTFQCPCRRWPIFVYDY</sequence>
<evidence type="ECO:0000313" key="3">
    <source>
        <dbReference type="Proteomes" id="UP000299102"/>
    </source>
</evidence>